<evidence type="ECO:0000313" key="3">
    <source>
        <dbReference type="EMBL" id="SEN85241.1"/>
    </source>
</evidence>
<reference evidence="2" key="3">
    <citation type="submission" date="2016-10" db="EMBL/GenBank/DDBJ databases">
        <authorList>
            <person name="de Groot N.N."/>
        </authorList>
    </citation>
    <scope>NUCLEOTIDE SEQUENCE [LARGE SCALE GENOMIC DNA]</scope>
    <source>
        <strain evidence="2">CCBAU85039</strain>
    </source>
</reference>
<dbReference type="AlphaFoldDB" id="A0A1H8JXA4"/>
<gene>
    <name evidence="2" type="ORF">RTCCBAU85039_2364</name>
    <name evidence="3" type="ORF">SAMN05216228_100894</name>
</gene>
<evidence type="ECO:0000313" key="2">
    <source>
        <dbReference type="EMBL" id="SEH78823.1"/>
    </source>
</evidence>
<protein>
    <submittedName>
        <fullName evidence="2">Uncharacterized protein</fullName>
    </submittedName>
</protein>
<feature type="region of interest" description="Disordered" evidence="1">
    <location>
        <begin position="431"/>
        <end position="490"/>
    </location>
</feature>
<dbReference type="EMBL" id="FOCV01000008">
    <property type="protein sequence ID" value="SEN85241.1"/>
    <property type="molecule type" value="Genomic_DNA"/>
</dbReference>
<sequence length="508" mass="53937">MLTPVRSASNASFSSQGQTAAVSADGLAGAASAVAPVHQIQGADLNSAVAGRLNMLLLAVRARMVDALLDVLNATSEALSIPREDDETALAFASRLAAAIQTLPPAKIEQVERRLAMQGQAVPLRLLAAALRNPAGPEAARIAAYLETIRYKDHDLAARAVVRSYGQNNASPLRQEQRTEISIQRDSLAGAARPLTTKQEPEAPRPPASLVAAAFVDADGEQVQLIKESAVVDEPIANLTVEVGRTAFDQDLQEAISPKEAADFAHATAQADTPRAVSKGEPIIPKSWPAIPASLSDATTKLIVTIIQDQETDALLEAADPDPAVEIDIILGETVLTGLPEELATLPDRHAPADGVAHQSPLVAEQPATETAATAAKKHSAPEVPVPLMVQQAIDEPYVPVLMKIVEGVPYAMQPYEFSRDEADDSGAREMYREDHNGGEPSEEDAEQGDPPNDSEADIITDDEAAAMVARESQIKAGTPPHRPAPALPMAASMDEAYTLYRRKVDWE</sequence>
<evidence type="ECO:0000313" key="4">
    <source>
        <dbReference type="Proteomes" id="UP000183063"/>
    </source>
</evidence>
<dbReference type="Proteomes" id="UP000183063">
    <property type="component" value="Unassembled WGS sequence"/>
</dbReference>
<dbReference type="EMBL" id="FNXB01000010">
    <property type="protein sequence ID" value="SEH78823.1"/>
    <property type="molecule type" value="Genomic_DNA"/>
</dbReference>
<reference evidence="4" key="2">
    <citation type="submission" date="2016-10" db="EMBL/GenBank/DDBJ databases">
        <authorList>
            <person name="Wibberg D."/>
        </authorList>
    </citation>
    <scope>NUCLEOTIDE SEQUENCE [LARGE SCALE GENOMIC DNA]</scope>
</reference>
<dbReference type="RefSeq" id="WP_072374950.1">
    <property type="nucleotide sequence ID" value="NZ_FNXB01000010.1"/>
</dbReference>
<accession>A0A1H8JXA4</accession>
<organism evidence="2 4">
    <name type="scientific">Rhizobium tibeticum</name>
    <dbReference type="NCBI Taxonomy" id="501024"/>
    <lineage>
        <taxon>Bacteria</taxon>
        <taxon>Pseudomonadati</taxon>
        <taxon>Pseudomonadota</taxon>
        <taxon>Alphaproteobacteria</taxon>
        <taxon>Hyphomicrobiales</taxon>
        <taxon>Rhizobiaceae</taxon>
        <taxon>Rhizobium/Agrobacterium group</taxon>
        <taxon>Rhizobium</taxon>
    </lineage>
</organism>
<evidence type="ECO:0000313" key="5">
    <source>
        <dbReference type="Proteomes" id="UP000198939"/>
    </source>
</evidence>
<dbReference type="OrthoDB" id="8404831at2"/>
<evidence type="ECO:0000256" key="1">
    <source>
        <dbReference type="SAM" id="MobiDB-lite"/>
    </source>
</evidence>
<name>A0A1H8JXA4_9HYPH</name>
<dbReference type="Proteomes" id="UP000198939">
    <property type="component" value="Unassembled WGS sequence"/>
</dbReference>
<reference evidence="3 5" key="1">
    <citation type="submission" date="2016-10" db="EMBL/GenBank/DDBJ databases">
        <authorList>
            <person name="Varghese N."/>
            <person name="Submissions S."/>
        </authorList>
    </citation>
    <scope>NUCLEOTIDE SEQUENCE [LARGE SCALE GENOMIC DNA]</scope>
    <source>
        <strain evidence="3 5">CGMCC 1.7071</strain>
    </source>
</reference>
<feature type="compositionally biased region" description="Acidic residues" evidence="1">
    <location>
        <begin position="441"/>
        <end position="465"/>
    </location>
</feature>
<keyword evidence="5" id="KW-1185">Reference proteome</keyword>
<proteinExistence type="predicted"/>
<dbReference type="STRING" id="501024.RTCCBAU85039_2364"/>